<evidence type="ECO:0008006" key="7">
    <source>
        <dbReference type="Google" id="ProtNLM"/>
    </source>
</evidence>
<feature type="compositionally biased region" description="Basic and acidic residues" evidence="4">
    <location>
        <begin position="644"/>
        <end position="654"/>
    </location>
</feature>
<evidence type="ECO:0000256" key="3">
    <source>
        <dbReference type="PROSITE-ProRule" id="PRU01191"/>
    </source>
</evidence>
<accession>A0AAQ3XAA6</accession>
<name>A0AAQ3XAA6_PASNO</name>
<keyword evidence="6" id="KW-1185">Reference proteome</keyword>
<dbReference type="AlphaFoldDB" id="A0AAQ3XAA6"/>
<feature type="region of interest" description="Disordered" evidence="4">
    <location>
        <begin position="627"/>
        <end position="654"/>
    </location>
</feature>
<feature type="region of interest" description="VHIID" evidence="3">
    <location>
        <begin position="67"/>
        <end position="132"/>
    </location>
</feature>
<organism evidence="5 6">
    <name type="scientific">Paspalum notatum var. saurae</name>
    <dbReference type="NCBI Taxonomy" id="547442"/>
    <lineage>
        <taxon>Eukaryota</taxon>
        <taxon>Viridiplantae</taxon>
        <taxon>Streptophyta</taxon>
        <taxon>Embryophyta</taxon>
        <taxon>Tracheophyta</taxon>
        <taxon>Spermatophyta</taxon>
        <taxon>Magnoliopsida</taxon>
        <taxon>Liliopsida</taxon>
        <taxon>Poales</taxon>
        <taxon>Poaceae</taxon>
        <taxon>PACMAD clade</taxon>
        <taxon>Panicoideae</taxon>
        <taxon>Andropogonodae</taxon>
        <taxon>Paspaleae</taxon>
        <taxon>Paspalinae</taxon>
        <taxon>Paspalum</taxon>
    </lineage>
</organism>
<keyword evidence="2" id="KW-0804">Transcription</keyword>
<reference evidence="5 6" key="1">
    <citation type="submission" date="2024-02" db="EMBL/GenBank/DDBJ databases">
        <title>High-quality chromosome-scale genome assembly of Pensacola bahiagrass (Paspalum notatum Flugge var. saurae).</title>
        <authorList>
            <person name="Vega J.M."/>
            <person name="Podio M."/>
            <person name="Orjuela J."/>
            <person name="Siena L.A."/>
            <person name="Pessino S.C."/>
            <person name="Combes M.C."/>
            <person name="Mariac C."/>
            <person name="Albertini E."/>
            <person name="Pupilli F."/>
            <person name="Ortiz J.P.A."/>
            <person name="Leblanc O."/>
        </authorList>
    </citation>
    <scope>NUCLEOTIDE SEQUENCE [LARGE SCALE GENOMIC DNA]</scope>
    <source>
        <strain evidence="5">R1</strain>
        <tissue evidence="5">Leaf</tissue>
    </source>
</reference>
<dbReference type="Proteomes" id="UP001341281">
    <property type="component" value="Chromosome 08"/>
</dbReference>
<feature type="region of interest" description="Leucine repeat II (LRII)" evidence="3">
    <location>
        <begin position="148"/>
        <end position="180"/>
    </location>
</feature>
<evidence type="ECO:0000256" key="4">
    <source>
        <dbReference type="SAM" id="MobiDB-lite"/>
    </source>
</evidence>
<feature type="region of interest" description="SAW" evidence="3">
    <location>
        <begin position="288"/>
        <end position="363"/>
    </location>
</feature>
<evidence type="ECO:0000256" key="2">
    <source>
        <dbReference type="ARBA" id="ARBA00023163"/>
    </source>
</evidence>
<feature type="short sequence motif" description="VHIID" evidence="3">
    <location>
        <begin position="98"/>
        <end position="102"/>
    </location>
</feature>
<evidence type="ECO:0000313" key="5">
    <source>
        <dbReference type="EMBL" id="WVZ90326.1"/>
    </source>
</evidence>
<protein>
    <recommendedName>
        <fullName evidence="7">Scarecrow-like protein 9</fullName>
    </recommendedName>
</protein>
<dbReference type="EMBL" id="CP144752">
    <property type="protein sequence ID" value="WVZ90326.1"/>
    <property type="molecule type" value="Genomic_DNA"/>
</dbReference>
<gene>
    <name evidence="5" type="ORF">U9M48_036635</name>
</gene>
<dbReference type="Pfam" id="PF03514">
    <property type="entry name" value="GRAS"/>
    <property type="match status" value="1"/>
</dbReference>
<comment type="similarity">
    <text evidence="3">Belongs to the GRAS family.</text>
</comment>
<comment type="caution">
    <text evidence="3">Lacks conserved residue(s) required for the propagation of feature annotation.</text>
</comment>
<dbReference type="PROSITE" id="PS50985">
    <property type="entry name" value="GRAS"/>
    <property type="match status" value="1"/>
</dbReference>
<evidence type="ECO:0000256" key="1">
    <source>
        <dbReference type="ARBA" id="ARBA00023015"/>
    </source>
</evidence>
<sequence>MATDNRRSAIELLRKIKQHSSPRGDATPRLAHCFAEGLEVRLTGSVKQVYKSIMAKRTSVVEFLEAYRLYLSACCFEMMSFKFSNMTIVKTIAGRKKVHIVDYDVHYGLQWPTFLGHLATREGGPPEVRITGIDLLQPGFRPTARVEETGRRLSNCARQFCVPFKFHGITAKWETICVDDLNIDPDEVLIVNGSIHFGNLMDEGINIDSPSPRDVVLSNIRKMKPNVFILYIRNVSYNNPFFVSRFREALFHYCAMFDMLDATAPRDSDLRLLIERDLFGQSALNAITCEGLDRVERPETYKQWQVRNHWAGLTQLPLDPDVVKVVRENVKDKYHKDFLIDVDDQWLLEGWKGRILHAMSTWAADDSVKAIITGHGIAVRGELMARICLELTGDCWHLLGDTFAGLPGSATLAVQQPGTLADRLSSRLHDCLSRILLILKSIALLTGPADLEPFSPSAFLNLPPTPDLDGDGGPASADDIVLPLISSMLMEEDLDDDTSSLDRHPDHPALLQVQPPFAEILSEATTANGSTEAAADLALAALLPPSSDGPEFAGATWPYDPFRLSQQLLLRSGTGGPGVGAGLAGSFLSGGGASTSASFGGQSMVVTMDMLNRAFLKGMEEASKFLPTDSSSLLKPSGSGDHLMLPRDAAEVPN</sequence>
<dbReference type="InterPro" id="IPR005202">
    <property type="entry name" value="TF_GRAS"/>
</dbReference>
<keyword evidence="1" id="KW-0805">Transcription regulation</keyword>
<evidence type="ECO:0000313" key="6">
    <source>
        <dbReference type="Proteomes" id="UP001341281"/>
    </source>
</evidence>
<proteinExistence type="inferred from homology"/>
<dbReference type="PANTHER" id="PTHR31636">
    <property type="entry name" value="OSJNBA0084A10.13 PROTEIN-RELATED"/>
    <property type="match status" value="1"/>
</dbReference>